<dbReference type="Pfam" id="PF00035">
    <property type="entry name" value="dsrm"/>
    <property type="match status" value="1"/>
</dbReference>
<keyword evidence="11 15" id="KW-0255">Endonuclease</keyword>
<keyword evidence="13 15" id="KW-0460">Magnesium</keyword>
<dbReference type="Pfam" id="PF14622">
    <property type="entry name" value="Ribonucleas_3_3"/>
    <property type="match status" value="1"/>
</dbReference>
<proteinExistence type="inferred from homology"/>
<sequence>MYKSSKGKKQKKWNELTKAQQDIFAQFQKSVGIFFESEQLLQQAFTHSSYVNEHRGLPYEDNERLEFLGDAVLELTVSKYLFLKHPTLSEGQLTKMRAAIVCEPSLVQFANELDFGNLVLLGKGEELSGGRERPALLADVFEAFVGALYLDKGLDVVFSFLKEVVFPKIDEGAFSHVMDYKSQLQEVVQRDGHGKLDYEIIEERGPAHNREFISVVLLNDKRAGKGFGRTKKEAEQNAAKMALGAFEQKK</sequence>
<evidence type="ECO:0000256" key="5">
    <source>
        <dbReference type="ARBA" id="ARBA00022490"/>
    </source>
</evidence>
<evidence type="ECO:0000256" key="12">
    <source>
        <dbReference type="ARBA" id="ARBA00022801"/>
    </source>
</evidence>
<dbReference type="PROSITE" id="PS50142">
    <property type="entry name" value="RNASE_3_2"/>
    <property type="match status" value="1"/>
</dbReference>
<evidence type="ECO:0000256" key="14">
    <source>
        <dbReference type="ARBA" id="ARBA00022884"/>
    </source>
</evidence>
<reference evidence="19" key="1">
    <citation type="submission" date="2017-08" db="EMBL/GenBank/DDBJ databases">
        <authorList>
            <person name="Huang Z."/>
        </authorList>
    </citation>
    <scope>NUCLEOTIDE SEQUENCE [LARGE SCALE GENOMIC DNA]</scope>
    <source>
        <strain evidence="19">SA5d-4</strain>
    </source>
</reference>
<evidence type="ECO:0000313" key="18">
    <source>
        <dbReference type="EMBL" id="OZM58570.1"/>
    </source>
</evidence>
<dbReference type="CDD" id="cd00593">
    <property type="entry name" value="RIBOc"/>
    <property type="match status" value="1"/>
</dbReference>
<dbReference type="FunFam" id="3.30.160.20:FF:000003">
    <property type="entry name" value="Ribonuclease 3"/>
    <property type="match status" value="1"/>
</dbReference>
<name>A0A263BY25_9BACI</name>
<evidence type="ECO:0000256" key="8">
    <source>
        <dbReference type="ARBA" id="ARBA00022694"/>
    </source>
</evidence>
<dbReference type="InterPro" id="IPR014720">
    <property type="entry name" value="dsRBD_dom"/>
</dbReference>
<keyword evidence="15" id="KW-0699">rRNA-binding</keyword>
<gene>
    <name evidence="15" type="primary">rnc</name>
    <name evidence="18" type="ORF">CIB95_03095</name>
</gene>
<dbReference type="PANTHER" id="PTHR11207:SF0">
    <property type="entry name" value="RIBONUCLEASE 3"/>
    <property type="match status" value="1"/>
</dbReference>
<evidence type="ECO:0000256" key="7">
    <source>
        <dbReference type="ARBA" id="ARBA00022664"/>
    </source>
</evidence>
<keyword evidence="14 15" id="KW-0694">RNA-binding</keyword>
<reference evidence="18 19" key="2">
    <citation type="submission" date="2017-09" db="EMBL/GenBank/DDBJ databases">
        <title>Bacillus patelloidae sp. nov., isolated from the intestinal tract of a marine limpet.</title>
        <authorList>
            <person name="Liu R."/>
            <person name="Dong C."/>
            <person name="Shao Z."/>
        </authorList>
    </citation>
    <scope>NUCLEOTIDE SEQUENCE [LARGE SCALE GENOMIC DNA]</scope>
    <source>
        <strain evidence="18 19">SA5d-4</strain>
    </source>
</reference>
<dbReference type="NCBIfam" id="TIGR02191">
    <property type="entry name" value="RNaseIII"/>
    <property type="match status" value="1"/>
</dbReference>
<evidence type="ECO:0000256" key="2">
    <source>
        <dbReference type="ARBA" id="ARBA00004496"/>
    </source>
</evidence>
<dbReference type="CDD" id="cd10845">
    <property type="entry name" value="DSRM_RNAse_III_family"/>
    <property type="match status" value="1"/>
</dbReference>
<evidence type="ECO:0000256" key="11">
    <source>
        <dbReference type="ARBA" id="ARBA00022759"/>
    </source>
</evidence>
<comment type="subunit">
    <text evidence="4 15">Homodimer.</text>
</comment>
<dbReference type="GO" id="GO:0042802">
    <property type="term" value="F:identical protein binding"/>
    <property type="evidence" value="ECO:0007669"/>
    <property type="project" value="UniProtKB-ARBA"/>
</dbReference>
<dbReference type="PROSITE" id="PS00517">
    <property type="entry name" value="RNASE_3_1"/>
    <property type="match status" value="1"/>
</dbReference>
<protein>
    <recommendedName>
        <fullName evidence="15">Ribonuclease 3</fullName>
        <ecNumber evidence="15">3.1.26.3</ecNumber>
    </recommendedName>
    <alternativeName>
        <fullName evidence="15">Ribonuclease III</fullName>
        <shortName evidence="15">RNase III</shortName>
    </alternativeName>
</protein>
<dbReference type="PANTHER" id="PTHR11207">
    <property type="entry name" value="RIBONUCLEASE III"/>
    <property type="match status" value="1"/>
</dbReference>
<dbReference type="SMART" id="SM00535">
    <property type="entry name" value="RIBOc"/>
    <property type="match status" value="1"/>
</dbReference>
<keyword evidence="6 15" id="KW-0698">rRNA processing</keyword>
<comment type="function">
    <text evidence="15">Digests double-stranded RNA. Involved in the processing of primary rRNA transcript to yield the immediate precursors to the large and small rRNAs (23S and 16S). Processes some mRNAs, and tRNAs when they are encoded in the rRNA operon. Processes pre-crRNA and tracrRNA of type II CRISPR loci if present in the organism.</text>
</comment>
<dbReference type="GO" id="GO:0003725">
    <property type="term" value="F:double-stranded RNA binding"/>
    <property type="evidence" value="ECO:0007669"/>
    <property type="project" value="TreeGrafter"/>
</dbReference>
<evidence type="ECO:0000313" key="19">
    <source>
        <dbReference type="Proteomes" id="UP000217083"/>
    </source>
</evidence>
<keyword evidence="19" id="KW-1185">Reference proteome</keyword>
<dbReference type="GO" id="GO:0004525">
    <property type="term" value="F:ribonuclease III activity"/>
    <property type="evidence" value="ECO:0007669"/>
    <property type="project" value="UniProtKB-UniRule"/>
</dbReference>
<dbReference type="SUPFAM" id="SSF54768">
    <property type="entry name" value="dsRNA-binding domain-like"/>
    <property type="match status" value="1"/>
</dbReference>
<comment type="subcellular location">
    <subcellularLocation>
        <location evidence="2 15">Cytoplasm</location>
    </subcellularLocation>
</comment>
<keyword evidence="9 15" id="KW-0540">Nuclease</keyword>
<keyword evidence="10 15" id="KW-0479">Metal-binding</keyword>
<dbReference type="AlphaFoldDB" id="A0A263BY25"/>
<evidence type="ECO:0000256" key="15">
    <source>
        <dbReference type="HAMAP-Rule" id="MF_00104"/>
    </source>
</evidence>
<evidence type="ECO:0000256" key="3">
    <source>
        <dbReference type="ARBA" id="ARBA00010183"/>
    </source>
</evidence>
<dbReference type="EMBL" id="NPIA01000001">
    <property type="protein sequence ID" value="OZM58570.1"/>
    <property type="molecule type" value="Genomic_DNA"/>
</dbReference>
<dbReference type="InterPro" id="IPR000999">
    <property type="entry name" value="RNase_III_dom"/>
</dbReference>
<evidence type="ECO:0000256" key="1">
    <source>
        <dbReference type="ARBA" id="ARBA00000109"/>
    </source>
</evidence>
<comment type="caution">
    <text evidence="18">The sequence shown here is derived from an EMBL/GenBank/DDBJ whole genome shotgun (WGS) entry which is preliminary data.</text>
</comment>
<keyword evidence="5 15" id="KW-0963">Cytoplasm</keyword>
<dbReference type="GO" id="GO:0019843">
    <property type="term" value="F:rRNA binding"/>
    <property type="evidence" value="ECO:0007669"/>
    <property type="project" value="UniProtKB-KW"/>
</dbReference>
<feature type="binding site" evidence="15">
    <location>
        <position position="139"/>
    </location>
    <ligand>
        <name>Mg(2+)</name>
        <dbReference type="ChEBI" id="CHEBI:18420"/>
    </ligand>
</feature>
<feature type="domain" description="RNase III" evidence="17">
    <location>
        <begin position="24"/>
        <end position="153"/>
    </location>
</feature>
<dbReference type="GO" id="GO:0008033">
    <property type="term" value="P:tRNA processing"/>
    <property type="evidence" value="ECO:0007669"/>
    <property type="project" value="UniProtKB-KW"/>
</dbReference>
<feature type="active site" evidence="15">
    <location>
        <position position="70"/>
    </location>
</feature>
<dbReference type="FunFam" id="1.10.1520.10:FF:000001">
    <property type="entry name" value="Ribonuclease 3"/>
    <property type="match status" value="1"/>
</dbReference>
<feature type="domain" description="DRBM" evidence="16">
    <location>
        <begin position="179"/>
        <end position="248"/>
    </location>
</feature>
<evidence type="ECO:0000256" key="13">
    <source>
        <dbReference type="ARBA" id="ARBA00022842"/>
    </source>
</evidence>
<feature type="binding site" evidence="15">
    <location>
        <position position="66"/>
    </location>
    <ligand>
        <name>Mg(2+)</name>
        <dbReference type="ChEBI" id="CHEBI:18420"/>
    </ligand>
</feature>
<dbReference type="InterPro" id="IPR011907">
    <property type="entry name" value="RNase_III"/>
</dbReference>
<evidence type="ECO:0000256" key="10">
    <source>
        <dbReference type="ARBA" id="ARBA00022723"/>
    </source>
</evidence>
<evidence type="ECO:0000256" key="9">
    <source>
        <dbReference type="ARBA" id="ARBA00022722"/>
    </source>
</evidence>
<comment type="catalytic activity">
    <reaction evidence="1 15">
        <text>Endonucleolytic cleavage to 5'-phosphomonoester.</text>
        <dbReference type="EC" id="3.1.26.3"/>
    </reaction>
</comment>
<dbReference type="PROSITE" id="PS50137">
    <property type="entry name" value="DS_RBD"/>
    <property type="match status" value="1"/>
</dbReference>
<dbReference type="GO" id="GO:0046872">
    <property type="term" value="F:metal ion binding"/>
    <property type="evidence" value="ECO:0007669"/>
    <property type="project" value="UniProtKB-KW"/>
</dbReference>
<dbReference type="RefSeq" id="WP_094921662.1">
    <property type="nucleotide sequence ID" value="NZ_NPIA01000001.1"/>
</dbReference>
<dbReference type="GO" id="GO:0010468">
    <property type="term" value="P:regulation of gene expression"/>
    <property type="evidence" value="ECO:0007669"/>
    <property type="project" value="TreeGrafter"/>
</dbReference>
<dbReference type="Gene3D" id="1.10.1520.10">
    <property type="entry name" value="Ribonuclease III domain"/>
    <property type="match status" value="1"/>
</dbReference>
<dbReference type="Gene3D" id="3.30.160.20">
    <property type="match status" value="1"/>
</dbReference>
<keyword evidence="8 15" id="KW-0819">tRNA processing</keyword>
<dbReference type="Proteomes" id="UP000217083">
    <property type="component" value="Unassembled WGS sequence"/>
</dbReference>
<evidence type="ECO:0000256" key="4">
    <source>
        <dbReference type="ARBA" id="ARBA00011738"/>
    </source>
</evidence>
<feature type="active site" evidence="15">
    <location>
        <position position="142"/>
    </location>
</feature>
<dbReference type="GO" id="GO:0006397">
    <property type="term" value="P:mRNA processing"/>
    <property type="evidence" value="ECO:0007669"/>
    <property type="project" value="UniProtKB-UniRule"/>
</dbReference>
<evidence type="ECO:0000259" key="16">
    <source>
        <dbReference type="PROSITE" id="PS50137"/>
    </source>
</evidence>
<dbReference type="SUPFAM" id="SSF69065">
    <property type="entry name" value="RNase III domain-like"/>
    <property type="match status" value="1"/>
</dbReference>
<comment type="cofactor">
    <cofactor evidence="15">
        <name>Mg(2+)</name>
        <dbReference type="ChEBI" id="CHEBI:18420"/>
    </cofactor>
</comment>
<comment type="similarity">
    <text evidence="3">Belongs to the ribonuclease III family.</text>
</comment>
<evidence type="ECO:0000256" key="6">
    <source>
        <dbReference type="ARBA" id="ARBA00022552"/>
    </source>
</evidence>
<dbReference type="EC" id="3.1.26.3" evidence="15"/>
<keyword evidence="12 15" id="KW-0378">Hydrolase</keyword>
<dbReference type="SMART" id="SM00358">
    <property type="entry name" value="DSRM"/>
    <property type="match status" value="1"/>
</dbReference>
<dbReference type="HAMAP" id="MF_00104">
    <property type="entry name" value="RNase_III"/>
    <property type="match status" value="1"/>
</dbReference>
<organism evidence="18 19">
    <name type="scientific">Lottiidibacillus patelloidae</name>
    <dbReference type="NCBI Taxonomy" id="2670334"/>
    <lineage>
        <taxon>Bacteria</taxon>
        <taxon>Bacillati</taxon>
        <taxon>Bacillota</taxon>
        <taxon>Bacilli</taxon>
        <taxon>Bacillales</taxon>
        <taxon>Bacillaceae</taxon>
        <taxon>Lottiidibacillus</taxon>
    </lineage>
</organism>
<dbReference type="GO" id="GO:0005737">
    <property type="term" value="C:cytoplasm"/>
    <property type="evidence" value="ECO:0007669"/>
    <property type="project" value="UniProtKB-SubCell"/>
</dbReference>
<feature type="binding site" evidence="15">
    <location>
        <position position="142"/>
    </location>
    <ligand>
        <name>Mg(2+)</name>
        <dbReference type="ChEBI" id="CHEBI:18420"/>
    </ligand>
</feature>
<dbReference type="GO" id="GO:0006364">
    <property type="term" value="P:rRNA processing"/>
    <property type="evidence" value="ECO:0007669"/>
    <property type="project" value="UniProtKB-UniRule"/>
</dbReference>
<accession>A0A263BY25</accession>
<dbReference type="InterPro" id="IPR036389">
    <property type="entry name" value="RNase_III_sf"/>
</dbReference>
<evidence type="ECO:0000259" key="17">
    <source>
        <dbReference type="PROSITE" id="PS50142"/>
    </source>
</evidence>
<keyword evidence="7 15" id="KW-0507">mRNA processing</keyword>